<evidence type="ECO:0000313" key="2">
    <source>
        <dbReference type="Proteomes" id="UP000887565"/>
    </source>
</evidence>
<dbReference type="AlphaFoldDB" id="A0A915JDQ5"/>
<reference evidence="3" key="1">
    <citation type="submission" date="2022-11" db="UniProtKB">
        <authorList>
            <consortium name="WormBaseParasite"/>
        </authorList>
    </citation>
    <scope>IDENTIFICATION</scope>
</reference>
<feature type="region of interest" description="Disordered" evidence="1">
    <location>
        <begin position="1"/>
        <end position="69"/>
    </location>
</feature>
<dbReference type="WBParaSite" id="nRc.2.0.1.t24649-RA">
    <property type="protein sequence ID" value="nRc.2.0.1.t24649-RA"/>
    <property type="gene ID" value="nRc.2.0.1.g24649"/>
</dbReference>
<name>A0A915JDQ5_ROMCU</name>
<feature type="compositionally biased region" description="Low complexity" evidence="1">
    <location>
        <begin position="30"/>
        <end position="43"/>
    </location>
</feature>
<evidence type="ECO:0000256" key="1">
    <source>
        <dbReference type="SAM" id="MobiDB-lite"/>
    </source>
</evidence>
<keyword evidence="2" id="KW-1185">Reference proteome</keyword>
<accession>A0A915JDQ5</accession>
<protein>
    <submittedName>
        <fullName evidence="3">Uncharacterized protein</fullName>
    </submittedName>
</protein>
<dbReference type="Proteomes" id="UP000887565">
    <property type="component" value="Unplaced"/>
</dbReference>
<evidence type="ECO:0000313" key="3">
    <source>
        <dbReference type="WBParaSite" id="nRc.2.0.1.t24649-RA"/>
    </source>
</evidence>
<organism evidence="2 3">
    <name type="scientific">Romanomermis culicivorax</name>
    <name type="common">Nematode worm</name>
    <dbReference type="NCBI Taxonomy" id="13658"/>
    <lineage>
        <taxon>Eukaryota</taxon>
        <taxon>Metazoa</taxon>
        <taxon>Ecdysozoa</taxon>
        <taxon>Nematoda</taxon>
        <taxon>Enoplea</taxon>
        <taxon>Dorylaimia</taxon>
        <taxon>Mermithida</taxon>
        <taxon>Mermithoidea</taxon>
        <taxon>Mermithidae</taxon>
        <taxon>Romanomermis</taxon>
    </lineage>
</organism>
<sequence length="69" mass="7739">MSNKKAIMSGRSPSPPLNRRLRHHRTGLPSNRSSGGRSFNSSNTANCVPPRLPCYSRANRSNPYEEEVR</sequence>
<proteinExistence type="predicted"/>